<evidence type="ECO:0000259" key="1">
    <source>
        <dbReference type="Pfam" id="PF13470"/>
    </source>
</evidence>
<evidence type="ECO:0000313" key="3">
    <source>
        <dbReference type="Proteomes" id="UP000286701"/>
    </source>
</evidence>
<keyword evidence="3" id="KW-1185">Reference proteome</keyword>
<dbReference type="Gene3D" id="3.40.50.1010">
    <property type="entry name" value="5'-nuclease"/>
    <property type="match status" value="1"/>
</dbReference>
<dbReference type="Pfam" id="PF13470">
    <property type="entry name" value="PIN_3"/>
    <property type="match status" value="1"/>
</dbReference>
<accession>A0A444MT18</accession>
<sequence length="139" mass="15897">MGYKKVFIDSDIFLDVLLTREPFLKSAQVLLGLGSEKPKELCTSSLIMANVHYMVTKTFSKTIAKQQVTVLAQIITVLPFDEQDIVSALKTEHIDFEDTVQYQIAKKTECDLIISRNIKHYKKFDIPVLTAEQFLRTIL</sequence>
<evidence type="ECO:0000313" key="2">
    <source>
        <dbReference type="EMBL" id="RWY55761.1"/>
    </source>
</evidence>
<dbReference type="SUPFAM" id="SSF88723">
    <property type="entry name" value="PIN domain-like"/>
    <property type="match status" value="1"/>
</dbReference>
<dbReference type="InterPro" id="IPR002716">
    <property type="entry name" value="PIN_dom"/>
</dbReference>
<dbReference type="EMBL" id="SBIW01000002">
    <property type="protein sequence ID" value="RWY55761.1"/>
    <property type="molecule type" value="Genomic_DNA"/>
</dbReference>
<dbReference type="Proteomes" id="UP000286701">
    <property type="component" value="Unassembled WGS sequence"/>
</dbReference>
<name>A0A444MT18_9SPHI</name>
<dbReference type="OrthoDB" id="1148871at2"/>
<comment type="caution">
    <text evidence="2">The sequence shown here is derived from an EMBL/GenBank/DDBJ whole genome shotgun (WGS) entry which is preliminary data.</text>
</comment>
<dbReference type="RefSeq" id="WP_128532753.1">
    <property type="nucleotide sequence ID" value="NZ_SBIW01000002.1"/>
</dbReference>
<proteinExistence type="predicted"/>
<dbReference type="AlphaFoldDB" id="A0A444MT18"/>
<dbReference type="InterPro" id="IPR029060">
    <property type="entry name" value="PIN-like_dom_sf"/>
</dbReference>
<reference evidence="2 3" key="1">
    <citation type="submission" date="2019-01" db="EMBL/GenBank/DDBJ databases">
        <title>Mucilaginibacter antarcticum sp. nov., isolated from antarctic soil.</title>
        <authorList>
            <person name="Yan Y.-Q."/>
            <person name="Du Z.-J."/>
        </authorList>
    </citation>
    <scope>NUCLEOTIDE SEQUENCE [LARGE SCALE GENOMIC DNA]</scope>
    <source>
        <strain evidence="2 3">F01003</strain>
    </source>
</reference>
<gene>
    <name evidence="2" type="ORF">EPL05_05135</name>
</gene>
<feature type="domain" description="PIN" evidence="1">
    <location>
        <begin position="5"/>
        <end position="119"/>
    </location>
</feature>
<protein>
    <submittedName>
        <fullName evidence="2">PIN domain-containing protein</fullName>
    </submittedName>
</protein>
<organism evidence="2 3">
    <name type="scientific">Mucilaginibacter gilvus</name>
    <dbReference type="NCBI Taxonomy" id="2305909"/>
    <lineage>
        <taxon>Bacteria</taxon>
        <taxon>Pseudomonadati</taxon>
        <taxon>Bacteroidota</taxon>
        <taxon>Sphingobacteriia</taxon>
        <taxon>Sphingobacteriales</taxon>
        <taxon>Sphingobacteriaceae</taxon>
        <taxon>Mucilaginibacter</taxon>
    </lineage>
</organism>